<evidence type="ECO:0000259" key="14">
    <source>
        <dbReference type="SMART" id="SM00485"/>
    </source>
</evidence>
<evidence type="ECO:0000313" key="16">
    <source>
        <dbReference type="Proteomes" id="UP000195607"/>
    </source>
</evidence>
<evidence type="ECO:0000256" key="11">
    <source>
        <dbReference type="ARBA" id="ARBA00065981"/>
    </source>
</evidence>
<dbReference type="CDD" id="cd09903">
    <property type="entry name" value="H3TH_FEN1-Arc"/>
    <property type="match status" value="1"/>
</dbReference>
<dbReference type="InterPro" id="IPR036279">
    <property type="entry name" value="5-3_exonuclease_C_sf"/>
</dbReference>
<dbReference type="InterPro" id="IPR008918">
    <property type="entry name" value="HhH2"/>
</dbReference>
<dbReference type="EMBL" id="LT671858">
    <property type="protein sequence ID" value="SIM56239.1"/>
    <property type="molecule type" value="Genomic_DNA"/>
</dbReference>
<dbReference type="PROSITE" id="PS00841">
    <property type="entry name" value="XPG_1"/>
    <property type="match status" value="1"/>
</dbReference>
<dbReference type="SMART" id="SM00484">
    <property type="entry name" value="XPGI"/>
    <property type="match status" value="1"/>
</dbReference>
<dbReference type="Proteomes" id="UP000195607">
    <property type="component" value="Chromosome I"/>
</dbReference>
<dbReference type="NCBIfam" id="TIGR03674">
    <property type="entry name" value="fen_arch"/>
    <property type="match status" value="1"/>
</dbReference>
<dbReference type="InterPro" id="IPR006085">
    <property type="entry name" value="XPG_DNA_repair_N"/>
</dbReference>
<comment type="cofactor">
    <cofactor evidence="12">
        <name>Mg(2+)</name>
        <dbReference type="ChEBI" id="CHEBI:18420"/>
    </cofactor>
    <text evidence="12">Binds 2 magnesium ions per subunit. They probably participate in the reaction catalyzed by the enzyme. May bind an additional third magnesium ion after substrate binding.</text>
</comment>
<dbReference type="GO" id="GO:0006281">
    <property type="term" value="P:DNA repair"/>
    <property type="evidence" value="ECO:0007669"/>
    <property type="project" value="UniProtKB-UniRule"/>
</dbReference>
<evidence type="ECO:0000256" key="10">
    <source>
        <dbReference type="ARBA" id="ARBA00024702"/>
    </source>
</evidence>
<evidence type="ECO:0000256" key="9">
    <source>
        <dbReference type="ARBA" id="ARBA00023204"/>
    </source>
</evidence>
<comment type="function">
    <text evidence="10">Structure-specific nuclease with 5'-flap endonuclease and 5'-3' exonuclease activities involved in DNA replication and repair. During DNA replication, cleaves the 5'-overhanging flap structure that is generated by displacement synthesis when DNA polymerase encounters the 5'-end of a downstream Okazaki fragment. Binds the unpaired 3'-DNA end and kinks the DNA to facilitate 5' cleavage specificity. Cleaves one nucleotide into the double-stranded DNA from the junction in flap DNA, leaving a nick for ligation. Also involved in the base excision repair (BER) pathway. Acts as a genome stabilization factor that prevents flaps from equilibrating into structures that lead to duplications and deletions. Also possesses 5'-3' exonuclease activity on nicked or gapped double-stranded DNA.</text>
</comment>
<dbReference type="Gene3D" id="3.40.50.1010">
    <property type="entry name" value="5'-nuclease"/>
    <property type="match status" value="1"/>
</dbReference>
<comment type="similarity">
    <text evidence="12">Belongs to the XPG/RAD2 endonuclease family. FEN1 subfamily.</text>
</comment>
<feature type="binding site" evidence="12">
    <location>
        <position position="27"/>
    </location>
    <ligand>
        <name>Mg(2+)</name>
        <dbReference type="ChEBI" id="CHEBI:18420"/>
        <label>1</label>
    </ligand>
</feature>
<proteinExistence type="inferred from homology"/>
<comment type="function">
    <text evidence="12">Structure-specific nuclease with 5'-flap endonuclease and 5'-3' exonuclease activities involved in DNA replication and repair. During DNA replication, cleaves the 5'-overhanging flap structure that is generated by displacement synthesis when DNA polymerase encounters the 5'-end of a downstream Okazaki fragment. Binds the unpaired 3'-DNA end and kinks the DNA to facilitate 5' cleavage specificity. Cleaves one nucleotide into the double-stranded DNA from the junction in flap DNA, leaving a nick for ligation. Also involved in the base excision repair (BER) pathway. Acts as a genome stabilization factor that prevents flaps from equilibrating into structurs that lead to duplications and deletions. Also possesses 5'-3' exonuclease activity on nicked or gapped double-stranded DNA.</text>
</comment>
<sequence>MGVNLEPILIKHKTHIKDFSNNTVSVDAYNQIYQFLSAIRQPDGTPLMDSSGRVTSHLSGLFYRTISLMEEGLKPVYVFDGKPSPMKLRTLEERKAIKENSERELEKAIMTSDREKIARMKRRINHITKDMIDESKQLLTYMGLPYVQAPSEGECQASYMSSTGKVNAVISQDYDCLLFGAREVLRNFTIYGKRRVSSRNIYVTVDPEYIDLKENLSNMNITRSQLVDIAIMVGTDFNSGVERVGSKTALNLIQKYGNLEEVIREKGYRIPQYEDVRKLFLEPEVTDDFNLTFGKPEEEKIYSFLCDLHNFGENRVRPFIDKLKISLQKSNQSSLDSFF</sequence>
<keyword evidence="4 12" id="KW-0255">Endonuclease</keyword>
<evidence type="ECO:0000256" key="6">
    <source>
        <dbReference type="ARBA" id="ARBA00022801"/>
    </source>
</evidence>
<protein>
    <recommendedName>
        <fullName evidence="12">Flap endonuclease 1</fullName>
        <shortName evidence="12">FEN-1</shortName>
        <ecNumber evidence="12">3.1.-.-</ecNumber>
    </recommendedName>
    <alternativeName>
        <fullName evidence="12">Flap structure-specific endonuclease 1</fullName>
    </alternativeName>
</protein>
<comment type="subunit">
    <text evidence="11 12">Interacts with PCNA. PCNA stimulates the nuclease activity without altering cleavage specificity.</text>
</comment>
<keyword evidence="7 12" id="KW-0269">Exonuclease</keyword>
<dbReference type="EC" id="3.1.-.-" evidence="12"/>
<dbReference type="InterPro" id="IPR006084">
    <property type="entry name" value="XPG/Rad2"/>
</dbReference>
<dbReference type="CDD" id="cd09867">
    <property type="entry name" value="PIN_FEN1"/>
    <property type="match status" value="1"/>
</dbReference>
<keyword evidence="1 12" id="KW-0235">DNA replication</keyword>
<dbReference type="GO" id="GO:0000287">
    <property type="term" value="F:magnesium ion binding"/>
    <property type="evidence" value="ECO:0007669"/>
    <property type="project" value="UniProtKB-UniRule"/>
</dbReference>
<evidence type="ECO:0000256" key="1">
    <source>
        <dbReference type="ARBA" id="ARBA00022705"/>
    </source>
</evidence>
<dbReference type="SUPFAM" id="SSF88723">
    <property type="entry name" value="PIN domain-like"/>
    <property type="match status" value="1"/>
</dbReference>
<keyword evidence="2 12" id="KW-0540">Nuclease</keyword>
<feature type="binding site" evidence="12">
    <location>
        <position position="175"/>
    </location>
    <ligand>
        <name>Mg(2+)</name>
        <dbReference type="ChEBI" id="CHEBI:18420"/>
        <label>2</label>
    </ligand>
</feature>
<dbReference type="InterPro" id="IPR023426">
    <property type="entry name" value="Flap_endonuc"/>
</dbReference>
<dbReference type="SUPFAM" id="SSF47807">
    <property type="entry name" value="5' to 3' exonuclease, C-terminal subdomain"/>
    <property type="match status" value="1"/>
</dbReference>
<feature type="binding site" evidence="12">
    <location>
        <position position="173"/>
    </location>
    <ligand>
        <name>Mg(2+)</name>
        <dbReference type="ChEBI" id="CHEBI:18420"/>
        <label>2</label>
    </ligand>
</feature>
<dbReference type="GO" id="GO:0008409">
    <property type="term" value="F:5'-3' exonuclease activity"/>
    <property type="evidence" value="ECO:0007669"/>
    <property type="project" value="UniProtKB-UniRule"/>
</dbReference>
<feature type="binding site" evidence="12">
    <location>
        <position position="152"/>
    </location>
    <ligand>
        <name>Mg(2+)</name>
        <dbReference type="ChEBI" id="CHEBI:18420"/>
        <label>1</label>
    </ligand>
</feature>
<dbReference type="PRINTS" id="PR00853">
    <property type="entry name" value="XPGRADSUPER"/>
</dbReference>
<feature type="domain" description="XPG-I" evidence="13">
    <location>
        <begin position="140"/>
        <end position="221"/>
    </location>
</feature>
<gene>
    <name evidence="12" type="primary">fen</name>
    <name evidence="15" type="ORF">CSP5_0819</name>
</gene>
<dbReference type="PANTHER" id="PTHR11081">
    <property type="entry name" value="FLAP ENDONUCLEASE FAMILY MEMBER"/>
    <property type="match status" value="1"/>
</dbReference>
<dbReference type="Pfam" id="PF00752">
    <property type="entry name" value="XPG_N"/>
    <property type="match status" value="1"/>
</dbReference>
<dbReference type="GO" id="GO:0003677">
    <property type="term" value="F:DNA binding"/>
    <property type="evidence" value="ECO:0007669"/>
    <property type="project" value="UniProtKB-UniRule"/>
</dbReference>
<evidence type="ECO:0000256" key="12">
    <source>
        <dbReference type="HAMAP-Rule" id="MF_00614"/>
    </source>
</evidence>
<evidence type="ECO:0000256" key="4">
    <source>
        <dbReference type="ARBA" id="ARBA00022759"/>
    </source>
</evidence>
<dbReference type="FunFam" id="3.40.50.1010:FF:000016">
    <property type="entry name" value="Flap endonuclease 1"/>
    <property type="match status" value="1"/>
</dbReference>
<dbReference type="SMART" id="SM00279">
    <property type="entry name" value="HhH2"/>
    <property type="match status" value="1"/>
</dbReference>
<dbReference type="InterPro" id="IPR029060">
    <property type="entry name" value="PIN-like_dom_sf"/>
</dbReference>
<organism evidence="15 16">
    <name type="scientific">Cuniculiplasma divulgatum</name>
    <dbReference type="NCBI Taxonomy" id="1673428"/>
    <lineage>
        <taxon>Archaea</taxon>
        <taxon>Methanobacteriati</taxon>
        <taxon>Thermoplasmatota</taxon>
        <taxon>Thermoplasmata</taxon>
        <taxon>Thermoplasmatales</taxon>
        <taxon>Cuniculiplasmataceae</taxon>
        <taxon>Cuniculiplasma</taxon>
    </lineage>
</organism>
<keyword evidence="5 12" id="KW-0227">DNA damage</keyword>
<dbReference type="GO" id="GO:0043137">
    <property type="term" value="P:DNA replication, removal of RNA primer"/>
    <property type="evidence" value="ECO:0007669"/>
    <property type="project" value="UniProtKB-UniRule"/>
</dbReference>
<keyword evidence="8 12" id="KW-0460">Magnesium</keyword>
<dbReference type="Gene3D" id="1.10.150.20">
    <property type="entry name" value="5' to 3' exonuclease, C-terminal subdomain"/>
    <property type="match status" value="1"/>
</dbReference>
<dbReference type="SMART" id="SM00485">
    <property type="entry name" value="XPGN"/>
    <property type="match status" value="1"/>
</dbReference>
<keyword evidence="3 12" id="KW-0479">Metal-binding</keyword>
<dbReference type="GO" id="GO:0017108">
    <property type="term" value="F:5'-flap endonuclease activity"/>
    <property type="evidence" value="ECO:0007669"/>
    <property type="project" value="UniProtKB-UniRule"/>
</dbReference>
<comment type="caution">
    <text evidence="12">Lacks conserved residue(s) required for the propagation of feature annotation.</text>
</comment>
<dbReference type="InterPro" id="IPR019974">
    <property type="entry name" value="XPG_CS"/>
</dbReference>
<evidence type="ECO:0000256" key="5">
    <source>
        <dbReference type="ARBA" id="ARBA00022763"/>
    </source>
</evidence>
<dbReference type="Pfam" id="PF00867">
    <property type="entry name" value="XPG_I"/>
    <property type="match status" value="1"/>
</dbReference>
<evidence type="ECO:0000256" key="2">
    <source>
        <dbReference type="ARBA" id="ARBA00022722"/>
    </source>
</evidence>
<feature type="region of interest" description="N-domain" evidence="12">
    <location>
        <begin position="1"/>
        <end position="98"/>
    </location>
</feature>
<dbReference type="PANTHER" id="PTHR11081:SF9">
    <property type="entry name" value="FLAP ENDONUCLEASE 1"/>
    <property type="match status" value="1"/>
</dbReference>
<dbReference type="InterPro" id="IPR019973">
    <property type="entry name" value="Flap_endonuc_arc"/>
</dbReference>
<dbReference type="InterPro" id="IPR006086">
    <property type="entry name" value="XPG-I_dom"/>
</dbReference>
<name>A0A1N5U8N3_9ARCH</name>
<evidence type="ECO:0000313" key="15">
    <source>
        <dbReference type="EMBL" id="SIM56239.1"/>
    </source>
</evidence>
<evidence type="ECO:0000259" key="13">
    <source>
        <dbReference type="SMART" id="SM00484"/>
    </source>
</evidence>
<feature type="binding site" evidence="12">
    <location>
        <position position="80"/>
    </location>
    <ligand>
        <name>Mg(2+)</name>
        <dbReference type="ChEBI" id="CHEBI:18420"/>
        <label>1</label>
    </ligand>
</feature>
<keyword evidence="9 12" id="KW-0234">DNA repair</keyword>
<dbReference type="AlphaFoldDB" id="A0A1N5U8N3"/>
<feature type="region of interest" description="Interaction with PCNA" evidence="12">
    <location>
        <begin position="331"/>
        <end position="339"/>
    </location>
</feature>
<accession>A0A1N5U8N3</accession>
<feature type="binding site" evidence="12">
    <location>
        <position position="236"/>
    </location>
    <ligand>
        <name>Mg(2+)</name>
        <dbReference type="ChEBI" id="CHEBI:18420"/>
        <label>2</label>
    </ligand>
</feature>
<dbReference type="HAMAP" id="MF_00614">
    <property type="entry name" value="Fen"/>
    <property type="match status" value="1"/>
</dbReference>
<feature type="domain" description="XPG N-terminal" evidence="14">
    <location>
        <begin position="1"/>
        <end position="101"/>
    </location>
</feature>
<evidence type="ECO:0000256" key="7">
    <source>
        <dbReference type="ARBA" id="ARBA00022839"/>
    </source>
</evidence>
<feature type="binding site" evidence="12">
    <location>
        <position position="154"/>
    </location>
    <ligand>
        <name>Mg(2+)</name>
        <dbReference type="ChEBI" id="CHEBI:18420"/>
        <label>1</label>
    </ligand>
</feature>
<evidence type="ECO:0000256" key="3">
    <source>
        <dbReference type="ARBA" id="ARBA00022723"/>
    </source>
</evidence>
<keyword evidence="6 12" id="KW-0378">Hydrolase</keyword>
<reference evidence="15 16" key="1">
    <citation type="submission" date="2016-04" db="EMBL/GenBank/DDBJ databases">
        <authorList>
            <person name="Evans L.H."/>
            <person name="Alamgir A."/>
            <person name="Owens N."/>
            <person name="Weber N.D."/>
            <person name="Virtaneva K."/>
            <person name="Barbian K."/>
            <person name="Babar A."/>
            <person name="Rosenke K."/>
        </authorList>
    </citation>
    <scope>NUCLEOTIDE SEQUENCE [LARGE SCALE GENOMIC DNA]</scope>
    <source>
        <strain evidence="16">S5(T) (JCM 30642 \VKM B-2941)</strain>
    </source>
</reference>
<evidence type="ECO:0000256" key="8">
    <source>
        <dbReference type="ARBA" id="ARBA00022842"/>
    </source>
</evidence>